<dbReference type="EMBL" id="BMHY01000010">
    <property type="protein sequence ID" value="GGG82196.1"/>
    <property type="molecule type" value="Genomic_DNA"/>
</dbReference>
<dbReference type="Gene3D" id="1.10.10.60">
    <property type="entry name" value="Homeodomain-like"/>
    <property type="match status" value="1"/>
</dbReference>
<dbReference type="InterPro" id="IPR023772">
    <property type="entry name" value="DNA-bd_HTH_TetR-type_CS"/>
</dbReference>
<dbReference type="GO" id="GO:0006355">
    <property type="term" value="P:regulation of DNA-templated transcription"/>
    <property type="evidence" value="ECO:0007669"/>
    <property type="project" value="UniProtKB-ARBA"/>
</dbReference>
<dbReference type="InterPro" id="IPR050109">
    <property type="entry name" value="HTH-type_TetR-like_transc_reg"/>
</dbReference>
<evidence type="ECO:0000256" key="1">
    <source>
        <dbReference type="ARBA" id="ARBA00023125"/>
    </source>
</evidence>
<feature type="DNA-binding region" description="H-T-H motif" evidence="2">
    <location>
        <begin position="30"/>
        <end position="49"/>
    </location>
</feature>
<reference evidence="4 5" key="1">
    <citation type="journal article" date="2014" name="Int. J. Syst. Evol. Microbiol.">
        <title>Complete genome sequence of Corynebacterium casei LMG S-19264T (=DSM 44701T), isolated from a smear-ripened cheese.</title>
        <authorList>
            <consortium name="US DOE Joint Genome Institute (JGI-PGF)"/>
            <person name="Walter F."/>
            <person name="Albersmeier A."/>
            <person name="Kalinowski J."/>
            <person name="Ruckert C."/>
        </authorList>
    </citation>
    <scope>NUCLEOTIDE SEQUENCE [LARGE SCALE GENOMIC DNA]</scope>
    <source>
        <strain evidence="4 5">CGMCC 1.15286</strain>
    </source>
</reference>
<organism evidence="4 5">
    <name type="scientific">Paenibacillus radicis</name>
    <name type="common">ex Gao et al. 2016</name>
    <dbReference type="NCBI Taxonomy" id="1737354"/>
    <lineage>
        <taxon>Bacteria</taxon>
        <taxon>Bacillati</taxon>
        <taxon>Bacillota</taxon>
        <taxon>Bacilli</taxon>
        <taxon>Bacillales</taxon>
        <taxon>Paenibacillaceae</taxon>
        <taxon>Paenibacillus</taxon>
    </lineage>
</organism>
<proteinExistence type="predicted"/>
<protein>
    <submittedName>
        <fullName evidence="4">TetR family transcriptional regulator</fullName>
    </submittedName>
</protein>
<dbReference type="PROSITE" id="PS50977">
    <property type="entry name" value="HTH_TETR_2"/>
    <property type="match status" value="1"/>
</dbReference>
<evidence type="ECO:0000313" key="5">
    <source>
        <dbReference type="Proteomes" id="UP000600247"/>
    </source>
</evidence>
<dbReference type="GO" id="GO:0003677">
    <property type="term" value="F:DNA binding"/>
    <property type="evidence" value="ECO:0007669"/>
    <property type="project" value="UniProtKB-UniRule"/>
</dbReference>
<dbReference type="PANTHER" id="PTHR30328">
    <property type="entry name" value="TRANSCRIPTIONAL REPRESSOR"/>
    <property type="match status" value="1"/>
</dbReference>
<dbReference type="InterPro" id="IPR036271">
    <property type="entry name" value="Tet_transcr_reg_TetR-rel_C_sf"/>
</dbReference>
<dbReference type="InterPro" id="IPR041474">
    <property type="entry name" value="NicS_C"/>
</dbReference>
<dbReference type="SUPFAM" id="SSF46689">
    <property type="entry name" value="Homeodomain-like"/>
    <property type="match status" value="1"/>
</dbReference>
<dbReference type="InterPro" id="IPR001647">
    <property type="entry name" value="HTH_TetR"/>
</dbReference>
<dbReference type="RefSeq" id="WP_188891525.1">
    <property type="nucleotide sequence ID" value="NZ_BMHY01000010.1"/>
</dbReference>
<dbReference type="Proteomes" id="UP000600247">
    <property type="component" value="Unassembled WGS sequence"/>
</dbReference>
<dbReference type="PROSITE" id="PS01081">
    <property type="entry name" value="HTH_TETR_1"/>
    <property type="match status" value="1"/>
</dbReference>
<dbReference type="PRINTS" id="PR00455">
    <property type="entry name" value="HTHTETR"/>
</dbReference>
<evidence type="ECO:0000259" key="3">
    <source>
        <dbReference type="PROSITE" id="PS50977"/>
    </source>
</evidence>
<keyword evidence="5" id="KW-1185">Reference proteome</keyword>
<dbReference type="AlphaFoldDB" id="A0A917M7C6"/>
<accession>A0A917M7C6</accession>
<comment type="caution">
    <text evidence="4">The sequence shown here is derived from an EMBL/GenBank/DDBJ whole genome shotgun (WGS) entry which is preliminary data.</text>
</comment>
<evidence type="ECO:0000313" key="4">
    <source>
        <dbReference type="EMBL" id="GGG82196.1"/>
    </source>
</evidence>
<dbReference type="InterPro" id="IPR009057">
    <property type="entry name" value="Homeodomain-like_sf"/>
</dbReference>
<dbReference type="PANTHER" id="PTHR30328:SF54">
    <property type="entry name" value="HTH-TYPE TRANSCRIPTIONAL REPRESSOR SCO4008"/>
    <property type="match status" value="1"/>
</dbReference>
<dbReference type="Gene3D" id="1.10.357.10">
    <property type="entry name" value="Tetracycline Repressor, domain 2"/>
    <property type="match status" value="1"/>
</dbReference>
<evidence type="ECO:0000256" key="2">
    <source>
        <dbReference type="PROSITE-ProRule" id="PRU00335"/>
    </source>
</evidence>
<keyword evidence="1 2" id="KW-0238">DNA-binding</keyword>
<dbReference type="Pfam" id="PF17938">
    <property type="entry name" value="TetR_C_29"/>
    <property type="match status" value="1"/>
</dbReference>
<sequence length="196" mass="22592">MNNCGNNDMKVRILLAARKLFANQGYDGTTVRQICEEAGANVALVSYYFGGKENMFAALFENFFPNEQIASIGPDVEPVEGIRILIKEVTEYRMREPELIRIMQQEIILNTPRIQKIREHAMPIWQLLRKWLEAGRKQGVFEFGSTDTVFMSIVGALLFYRHSDYWRALTEVETDMDGLIAELTRFILNGLQYKSN</sequence>
<dbReference type="Pfam" id="PF00440">
    <property type="entry name" value="TetR_N"/>
    <property type="match status" value="1"/>
</dbReference>
<gene>
    <name evidence="4" type="ORF">GCM10010918_44470</name>
</gene>
<dbReference type="SUPFAM" id="SSF48498">
    <property type="entry name" value="Tetracyclin repressor-like, C-terminal domain"/>
    <property type="match status" value="1"/>
</dbReference>
<name>A0A917M7C6_9BACL</name>
<feature type="domain" description="HTH tetR-type" evidence="3">
    <location>
        <begin position="7"/>
        <end position="67"/>
    </location>
</feature>